<dbReference type="PANTHER" id="PTHR21659:SF85">
    <property type="entry name" value="EXPRESSED PROTEIN"/>
    <property type="match status" value="1"/>
</dbReference>
<dbReference type="PROSITE" id="PS01309">
    <property type="entry name" value="UPF0057"/>
    <property type="match status" value="1"/>
</dbReference>
<evidence type="ECO:0000256" key="3">
    <source>
        <dbReference type="ARBA" id="ARBA00022692"/>
    </source>
</evidence>
<evidence type="ECO:0000256" key="2">
    <source>
        <dbReference type="ARBA" id="ARBA00009530"/>
    </source>
</evidence>
<dbReference type="EMBL" id="KZ454990">
    <property type="protein sequence ID" value="PKI84056.1"/>
    <property type="molecule type" value="Genomic_DNA"/>
</dbReference>
<keyword evidence="8" id="KW-0732">Signal</keyword>
<dbReference type="STRING" id="2020962.A0A2N1JBY7"/>
<feature type="signal peptide" evidence="8">
    <location>
        <begin position="1"/>
        <end position="28"/>
    </location>
</feature>
<evidence type="ECO:0000256" key="6">
    <source>
        <dbReference type="SAM" id="MobiDB-lite"/>
    </source>
</evidence>
<protein>
    <submittedName>
        <fullName evidence="9">Uncharacterized protein</fullName>
    </submittedName>
</protein>
<dbReference type="Proteomes" id="UP000232875">
    <property type="component" value="Unassembled WGS sequence"/>
</dbReference>
<evidence type="ECO:0000313" key="9">
    <source>
        <dbReference type="EMBL" id="PKI84056.1"/>
    </source>
</evidence>
<keyword evidence="5 7" id="KW-0472">Membrane</keyword>
<proteinExistence type="inferred from homology"/>
<organism evidence="9 10">
    <name type="scientific">Malassezia vespertilionis</name>
    <dbReference type="NCBI Taxonomy" id="2020962"/>
    <lineage>
        <taxon>Eukaryota</taxon>
        <taxon>Fungi</taxon>
        <taxon>Dikarya</taxon>
        <taxon>Basidiomycota</taxon>
        <taxon>Ustilaginomycotina</taxon>
        <taxon>Malasseziomycetes</taxon>
        <taxon>Malasseziales</taxon>
        <taxon>Malasseziaceae</taxon>
        <taxon>Malassezia</taxon>
    </lineage>
</organism>
<keyword evidence="3 7" id="KW-0812">Transmembrane</keyword>
<feature type="compositionally biased region" description="Acidic residues" evidence="6">
    <location>
        <begin position="139"/>
        <end position="148"/>
    </location>
</feature>
<feature type="region of interest" description="Disordered" evidence="6">
    <location>
        <begin position="105"/>
        <end position="186"/>
    </location>
</feature>
<dbReference type="OrthoDB" id="2152119at2759"/>
<keyword evidence="10" id="KW-1185">Reference proteome</keyword>
<feature type="compositionally biased region" description="Polar residues" evidence="6">
    <location>
        <begin position="163"/>
        <end position="179"/>
    </location>
</feature>
<sequence>MMRRPTKRHLFMFVIVLCSILVPPVAVAIRFGIGTDFFINVVLTICGYIPGHVHNWFIQRVRNNNNRDRTPTWLKKTGLVVNPSNSVSNSDTGWAERYRDMRAPVQHDEEGRAYYENPETGEFDRSAPIRHRPRQTAVAEEDSDEEVGPSDGLAEPDRYINRPTKSVSSQPPMETQARPQKSLKSRTLKFFGANSGASSASGMDRHARIGSALDPERDPVLQRRQNMGYYDELDSELNALPSSSIPVRRSPSPPPAHAPTHTMDALDRELMGLSVQTEMPPVRTRNKPSAVLSRTRAAQRSSEEYTSHTDNHSDALERDIMDTHHEF</sequence>
<feature type="compositionally biased region" description="Basic and acidic residues" evidence="6">
    <location>
        <begin position="301"/>
        <end position="327"/>
    </location>
</feature>
<gene>
    <name evidence="9" type="ORF">MVES_002112</name>
</gene>
<evidence type="ECO:0000313" key="10">
    <source>
        <dbReference type="Proteomes" id="UP000232875"/>
    </source>
</evidence>
<feature type="region of interest" description="Disordered" evidence="6">
    <location>
        <begin position="242"/>
        <end position="261"/>
    </location>
</feature>
<dbReference type="Pfam" id="PF01679">
    <property type="entry name" value="Pmp3"/>
    <property type="match status" value="1"/>
</dbReference>
<dbReference type="PANTHER" id="PTHR21659">
    <property type="entry name" value="HYDROPHOBIC PROTEIN RCI2 LOW TEMPERATURE AND SALT RESPONSIVE PROTEIN LTI6 -RELATED"/>
    <property type="match status" value="1"/>
</dbReference>
<feature type="transmembrane region" description="Helical" evidence="7">
    <location>
        <begin position="38"/>
        <end position="58"/>
    </location>
</feature>
<dbReference type="AlphaFoldDB" id="A0A2N1JBY7"/>
<evidence type="ECO:0000256" key="4">
    <source>
        <dbReference type="ARBA" id="ARBA00022989"/>
    </source>
</evidence>
<keyword evidence="4 7" id="KW-1133">Transmembrane helix</keyword>
<feature type="region of interest" description="Disordered" evidence="6">
    <location>
        <begin position="280"/>
        <end position="327"/>
    </location>
</feature>
<feature type="chain" id="PRO_5014923129" evidence="8">
    <location>
        <begin position="29"/>
        <end position="327"/>
    </location>
</feature>
<evidence type="ECO:0000256" key="7">
    <source>
        <dbReference type="SAM" id="Phobius"/>
    </source>
</evidence>
<name>A0A2N1JBY7_9BASI</name>
<comment type="similarity">
    <text evidence="2">Belongs to the UPF0057 (PMP3) family.</text>
</comment>
<evidence type="ECO:0000256" key="1">
    <source>
        <dbReference type="ARBA" id="ARBA00004370"/>
    </source>
</evidence>
<evidence type="ECO:0000256" key="5">
    <source>
        <dbReference type="ARBA" id="ARBA00023136"/>
    </source>
</evidence>
<comment type="subcellular location">
    <subcellularLocation>
        <location evidence="1">Membrane</location>
    </subcellularLocation>
</comment>
<evidence type="ECO:0000256" key="8">
    <source>
        <dbReference type="SAM" id="SignalP"/>
    </source>
</evidence>
<dbReference type="GO" id="GO:0016020">
    <property type="term" value="C:membrane"/>
    <property type="evidence" value="ECO:0007669"/>
    <property type="project" value="UniProtKB-SubCell"/>
</dbReference>
<accession>A0A2N1JBY7</accession>
<reference evidence="9 10" key="1">
    <citation type="submission" date="2017-10" db="EMBL/GenBank/DDBJ databases">
        <title>A novel species of cold-tolerant Malassezia isolated from bats.</title>
        <authorList>
            <person name="Lorch J.M."/>
            <person name="Palmer J.M."/>
            <person name="Vanderwolf K.J."/>
            <person name="Schmidt K.Z."/>
            <person name="Verant M.L."/>
            <person name="Weller T.J."/>
            <person name="Blehert D.S."/>
        </authorList>
    </citation>
    <scope>NUCLEOTIDE SEQUENCE [LARGE SCALE GENOMIC DNA]</scope>
    <source>
        <strain evidence="9 10">NWHC:44797-103</strain>
    </source>
</reference>
<dbReference type="InterPro" id="IPR000612">
    <property type="entry name" value="PMP3"/>
</dbReference>